<comment type="function">
    <text evidence="1">Polynucleotide 5'-kinase involved in rRNA processing.</text>
</comment>
<evidence type="ECO:0000256" key="8">
    <source>
        <dbReference type="ARBA" id="ARBA00022741"/>
    </source>
</evidence>
<dbReference type="GO" id="GO:0005524">
    <property type="term" value="F:ATP binding"/>
    <property type="evidence" value="ECO:0007669"/>
    <property type="project" value="UniProtKB-KW"/>
</dbReference>
<evidence type="ECO:0000256" key="5">
    <source>
        <dbReference type="ARBA" id="ARBA00019824"/>
    </source>
</evidence>
<dbReference type="GO" id="GO:0051731">
    <property type="term" value="F:polynucleotide 5'-hydroxyl-kinase activity"/>
    <property type="evidence" value="ECO:0007669"/>
    <property type="project" value="InterPro"/>
</dbReference>
<evidence type="ECO:0000256" key="9">
    <source>
        <dbReference type="ARBA" id="ARBA00022777"/>
    </source>
</evidence>
<evidence type="ECO:0000256" key="10">
    <source>
        <dbReference type="ARBA" id="ARBA00022840"/>
    </source>
</evidence>
<evidence type="ECO:0000256" key="3">
    <source>
        <dbReference type="ARBA" id="ARBA00011003"/>
    </source>
</evidence>
<feature type="compositionally biased region" description="Polar residues" evidence="12">
    <location>
        <begin position="560"/>
        <end position="571"/>
    </location>
</feature>
<evidence type="ECO:0000256" key="4">
    <source>
        <dbReference type="ARBA" id="ARBA00018706"/>
    </source>
</evidence>
<feature type="compositionally biased region" description="Basic residues" evidence="12">
    <location>
        <begin position="111"/>
        <end position="120"/>
    </location>
</feature>
<organism evidence="14 15">
    <name type="scientific">Podospora appendiculata</name>
    <dbReference type="NCBI Taxonomy" id="314037"/>
    <lineage>
        <taxon>Eukaryota</taxon>
        <taxon>Fungi</taxon>
        <taxon>Dikarya</taxon>
        <taxon>Ascomycota</taxon>
        <taxon>Pezizomycotina</taxon>
        <taxon>Sordariomycetes</taxon>
        <taxon>Sordariomycetidae</taxon>
        <taxon>Sordariales</taxon>
        <taxon>Podosporaceae</taxon>
        <taxon>Podospora</taxon>
    </lineage>
</organism>
<name>A0AAE0XCN4_9PEZI</name>
<dbReference type="GO" id="GO:0005730">
    <property type="term" value="C:nucleolus"/>
    <property type="evidence" value="ECO:0007669"/>
    <property type="project" value="UniProtKB-SubCell"/>
</dbReference>
<evidence type="ECO:0000256" key="11">
    <source>
        <dbReference type="ARBA" id="ARBA00023242"/>
    </source>
</evidence>
<feature type="region of interest" description="Disordered" evidence="12">
    <location>
        <begin position="544"/>
        <end position="585"/>
    </location>
</feature>
<feature type="region of interest" description="Disordered" evidence="12">
    <location>
        <begin position="660"/>
        <end position="694"/>
    </location>
</feature>
<keyword evidence="10" id="KW-0067">ATP-binding</keyword>
<evidence type="ECO:0000256" key="6">
    <source>
        <dbReference type="ARBA" id="ARBA00022552"/>
    </source>
</evidence>
<sequence length="728" mass="79027">MSAFAARKLMATSDTPSAPSGSPSPAPAPAPASAPTPVPAPESKQDEPRNESIEAVSQRPATRRRGKRQPVVDEQMIESETQSPRPKSTTPVQTLPEAKGRSSTPYSTFRPTKRNYQRKANGRARIHAAEGERLVIIGSFGINICEGEASMAGAVFFASDKIHWVHAPYCHALPVIRATASNTVIELHPHPAAQGLRQLAKLNPAFGKLWNESADKVDSTFEIMYTSEDAPKRAILQQLVSPAEWNKKLAGIIASKQKRTPVIFVCGPKSSGKSTFGRLLANRLVTDQGDSSKKPWSSVLVLDLDPGQPEYGPPGVISLNRTSTPTLSPPFCHPTLDPAHSQLRAHAIASVSPALDPQHFVECALDLLSTYRRSINAKHPLVINTPGWIQGTGLDILAEMVKEMRPTEVIYMSQDGPDETVDSLKSACSTSIPFSTLPSQPSENTPRTALHLRTMQTMSYFHLTWASLAGAYQTWNPTPLTELRPWRVRYSGGADRGFIGILFYDHQPAPDLVTEAINGMILALVRVESKAAFRDLINQDSSDSAYAEASEQEGDPAGSGPSSRGSITRSTEGIPLIQNPQGRTLSPRHSRVLGLVLVRGVDTARGELQLLTPLPAEVVAEAGGELVLVAGKFDTPSWAYAEELHRKAAGGAVVVAPIEEDEEEADGQVVEESESDEEEEQESRRDVSKAVGASQSEIEIPWVEMLHGSQKRSVGSRVWRVRRDLGRN</sequence>
<feature type="compositionally biased region" description="Pro residues" evidence="12">
    <location>
        <begin position="22"/>
        <end position="40"/>
    </location>
</feature>
<comment type="caution">
    <text evidence="14">The sequence shown here is derived from an EMBL/GenBank/DDBJ whole genome shotgun (WGS) entry which is preliminary data.</text>
</comment>
<keyword evidence="11" id="KW-0539">Nucleus</keyword>
<evidence type="ECO:0000256" key="1">
    <source>
        <dbReference type="ARBA" id="ARBA00003798"/>
    </source>
</evidence>
<feature type="compositionally biased region" description="Low complexity" evidence="12">
    <location>
        <begin position="11"/>
        <end position="21"/>
    </location>
</feature>
<accession>A0AAE0XCN4</accession>
<feature type="domain" description="Clp1 P-loop" evidence="13">
    <location>
        <begin position="267"/>
        <end position="462"/>
    </location>
</feature>
<keyword evidence="15" id="KW-1185">Reference proteome</keyword>
<dbReference type="Proteomes" id="UP001270362">
    <property type="component" value="Unassembled WGS sequence"/>
</dbReference>
<evidence type="ECO:0000313" key="15">
    <source>
        <dbReference type="Proteomes" id="UP001270362"/>
    </source>
</evidence>
<dbReference type="AlphaFoldDB" id="A0AAE0XCN4"/>
<dbReference type="PANTHER" id="PTHR12755:SF3">
    <property type="entry name" value="POLYNUCLEOTIDE 5'-HYDROXYL-KINASE NOL9"/>
    <property type="match status" value="1"/>
</dbReference>
<dbReference type="FunFam" id="3.40.50.300:FF:001156">
    <property type="entry name" value="Polynucleotide 5-hydroxyl-kinase grc3"/>
    <property type="match status" value="1"/>
</dbReference>
<feature type="compositionally biased region" description="Polar residues" evidence="12">
    <location>
        <begin position="78"/>
        <end position="93"/>
    </location>
</feature>
<dbReference type="Gene3D" id="3.40.50.300">
    <property type="entry name" value="P-loop containing nucleotide triphosphate hydrolases"/>
    <property type="match status" value="1"/>
</dbReference>
<dbReference type="GO" id="GO:0000448">
    <property type="term" value="P:cleavage in ITS2 between 5.8S rRNA and LSU-rRNA of tricistronic rRNA transcript (SSU-rRNA, 5.8S rRNA, LSU-rRNA)"/>
    <property type="evidence" value="ECO:0007669"/>
    <property type="project" value="TreeGrafter"/>
</dbReference>
<keyword evidence="9" id="KW-0418">Kinase</keyword>
<comment type="subcellular location">
    <subcellularLocation>
        <location evidence="2">Nucleus</location>
        <location evidence="2">Nucleolus</location>
    </subcellularLocation>
</comment>
<comment type="similarity">
    <text evidence="3">Belongs to the Clp1 family. NOL9/GRC3 subfamily.</text>
</comment>
<evidence type="ECO:0000313" key="14">
    <source>
        <dbReference type="EMBL" id="KAK3689887.1"/>
    </source>
</evidence>
<dbReference type="Pfam" id="PF16575">
    <property type="entry name" value="CLP1_P"/>
    <property type="match status" value="1"/>
</dbReference>
<evidence type="ECO:0000256" key="7">
    <source>
        <dbReference type="ARBA" id="ARBA00022679"/>
    </source>
</evidence>
<feature type="compositionally biased region" description="Polar residues" evidence="12">
    <location>
        <begin position="101"/>
        <end position="110"/>
    </location>
</feature>
<keyword evidence="6" id="KW-0698">rRNA processing</keyword>
<dbReference type="PANTHER" id="PTHR12755">
    <property type="entry name" value="CLEAVAGE/POLYADENYLATION FACTOR IA SUBUNIT CLP1P"/>
    <property type="match status" value="1"/>
</dbReference>
<reference evidence="14" key="2">
    <citation type="submission" date="2023-06" db="EMBL/GenBank/DDBJ databases">
        <authorList>
            <consortium name="Lawrence Berkeley National Laboratory"/>
            <person name="Haridas S."/>
            <person name="Hensen N."/>
            <person name="Bonometti L."/>
            <person name="Westerberg I."/>
            <person name="Brannstrom I.O."/>
            <person name="Guillou S."/>
            <person name="Cros-Aarteil S."/>
            <person name="Calhoun S."/>
            <person name="Kuo A."/>
            <person name="Mondo S."/>
            <person name="Pangilinan J."/>
            <person name="Riley R."/>
            <person name="Labutti K."/>
            <person name="Andreopoulos B."/>
            <person name="Lipzen A."/>
            <person name="Chen C."/>
            <person name="Yanf M."/>
            <person name="Daum C."/>
            <person name="Ng V."/>
            <person name="Clum A."/>
            <person name="Steindorff A."/>
            <person name="Ohm R."/>
            <person name="Martin F."/>
            <person name="Silar P."/>
            <person name="Natvig D."/>
            <person name="Lalanne C."/>
            <person name="Gautier V."/>
            <person name="Ament-Velasquez S.L."/>
            <person name="Kruys A."/>
            <person name="Hutchinson M.I."/>
            <person name="Powell A.J."/>
            <person name="Barry K."/>
            <person name="Miller A.N."/>
            <person name="Grigoriev I.V."/>
            <person name="Debuchy R."/>
            <person name="Gladieux P."/>
            <person name="Thoren M.H."/>
            <person name="Johannesson H."/>
        </authorList>
    </citation>
    <scope>NUCLEOTIDE SEQUENCE</scope>
    <source>
        <strain evidence="14">CBS 314.62</strain>
    </source>
</reference>
<keyword evidence="7" id="KW-0808">Transferase</keyword>
<feature type="region of interest" description="Disordered" evidence="12">
    <location>
        <begin position="1"/>
        <end position="120"/>
    </location>
</feature>
<keyword evidence="8" id="KW-0547">Nucleotide-binding</keyword>
<reference evidence="14" key="1">
    <citation type="journal article" date="2023" name="Mol. Phylogenet. Evol.">
        <title>Genome-scale phylogeny and comparative genomics of the fungal order Sordariales.</title>
        <authorList>
            <person name="Hensen N."/>
            <person name="Bonometti L."/>
            <person name="Westerberg I."/>
            <person name="Brannstrom I.O."/>
            <person name="Guillou S."/>
            <person name="Cros-Aarteil S."/>
            <person name="Calhoun S."/>
            <person name="Haridas S."/>
            <person name="Kuo A."/>
            <person name="Mondo S."/>
            <person name="Pangilinan J."/>
            <person name="Riley R."/>
            <person name="LaButti K."/>
            <person name="Andreopoulos B."/>
            <person name="Lipzen A."/>
            <person name="Chen C."/>
            <person name="Yan M."/>
            <person name="Daum C."/>
            <person name="Ng V."/>
            <person name="Clum A."/>
            <person name="Steindorff A."/>
            <person name="Ohm R.A."/>
            <person name="Martin F."/>
            <person name="Silar P."/>
            <person name="Natvig D.O."/>
            <person name="Lalanne C."/>
            <person name="Gautier V."/>
            <person name="Ament-Velasquez S.L."/>
            <person name="Kruys A."/>
            <person name="Hutchinson M.I."/>
            <person name="Powell A.J."/>
            <person name="Barry K."/>
            <person name="Miller A.N."/>
            <person name="Grigoriev I.V."/>
            <person name="Debuchy R."/>
            <person name="Gladieux P."/>
            <person name="Hiltunen Thoren M."/>
            <person name="Johannesson H."/>
        </authorList>
    </citation>
    <scope>NUCLEOTIDE SEQUENCE</scope>
    <source>
        <strain evidence="14">CBS 314.62</strain>
    </source>
</reference>
<dbReference type="InterPro" id="IPR032319">
    <property type="entry name" value="CLP1_P"/>
</dbReference>
<evidence type="ECO:0000259" key="13">
    <source>
        <dbReference type="Pfam" id="PF16575"/>
    </source>
</evidence>
<dbReference type="InterPro" id="IPR027417">
    <property type="entry name" value="P-loop_NTPase"/>
</dbReference>
<feature type="compositionally biased region" description="Acidic residues" evidence="12">
    <location>
        <begin position="660"/>
        <end position="681"/>
    </location>
</feature>
<dbReference type="SUPFAM" id="SSF52540">
    <property type="entry name" value="P-loop containing nucleoside triphosphate hydrolases"/>
    <property type="match status" value="1"/>
</dbReference>
<evidence type="ECO:0000256" key="2">
    <source>
        <dbReference type="ARBA" id="ARBA00004604"/>
    </source>
</evidence>
<gene>
    <name evidence="14" type="ORF">B0T22DRAFT_181558</name>
</gene>
<proteinExistence type="inferred from homology"/>
<protein>
    <recommendedName>
        <fullName evidence="5">Polynucleotide 5'-hydroxyl-kinase GRC3</fullName>
    </recommendedName>
    <alternativeName>
        <fullName evidence="4">Polynucleotide 5'-hydroxyl-kinase grc3</fullName>
    </alternativeName>
</protein>
<dbReference type="InterPro" id="IPR045116">
    <property type="entry name" value="Clp1/Grc3"/>
</dbReference>
<dbReference type="EMBL" id="JAULSO010000002">
    <property type="protein sequence ID" value="KAK3689887.1"/>
    <property type="molecule type" value="Genomic_DNA"/>
</dbReference>
<evidence type="ECO:0000256" key="12">
    <source>
        <dbReference type="SAM" id="MobiDB-lite"/>
    </source>
</evidence>
<feature type="compositionally biased region" description="Basic and acidic residues" evidence="12">
    <location>
        <begin position="43"/>
        <end position="52"/>
    </location>
</feature>